<proteinExistence type="inferred from homology"/>
<sequence length="538" mass="58022">MGRQLISGRAMRRVLASMVGVAGLALAAGASAPAIAATTDAPAAAPQYNIELCCQLCPKAADPTSYDGSSYLNDFRVLEQGRKGWLFRSKMDLATHIDINDESIAQLHRLVTALRARGSELVIVLQPPRGLMDPDMLTTAERARYDFATAKQSYANALARIRLSGAQVAPLDTLVNEHKGYEYFFRRDHHWTPEGARHTAAVVAQTIKSLPAYRQIPQQQYVTKEASLIGKPGTLQKVAAQICGGSYSMQYVTGYVTELAGGDDAGALLGNDTSSNGDASGGGLLDVANKGNDGGGLLGADGADGGVPQVALIGTSNSDTKGGYNFAGFLEQDLSVDIFDTALSGGSFDGSLLHYLPSKIYQDHPPKVIVWEIPWQNWPGAQEGDKDPYKTYRQAVPLVYDGCDGRQAVMSRTIDVHQGSNELLFNGGHVEPLVGGHYWLDVQFSDPTVKDMHAMIWYYSGQKDSLKLHFNQYVDNGGRFVTELRDDRPEYAKATMMGATLEIDQPVSASLKVTARVCAAEGAGQQTASLQEVRHGHH</sequence>
<evidence type="ECO:0000313" key="16">
    <source>
        <dbReference type="EMBL" id="NKF22429.1"/>
    </source>
</evidence>
<dbReference type="GO" id="GO:0016788">
    <property type="term" value="F:hydrolase activity, acting on ester bonds"/>
    <property type="evidence" value="ECO:0007669"/>
    <property type="project" value="UniProtKB-ARBA"/>
</dbReference>
<evidence type="ECO:0000256" key="3">
    <source>
        <dbReference type="ARBA" id="ARBA00006553"/>
    </source>
</evidence>
<accession>A0A969WA93</accession>
<dbReference type="GO" id="GO:0042597">
    <property type="term" value="C:periplasmic space"/>
    <property type="evidence" value="ECO:0007669"/>
    <property type="project" value="UniProtKB-SubCell"/>
</dbReference>
<keyword evidence="6 13" id="KW-0732">Signal</keyword>
<keyword evidence="9 12" id="KW-1015">Disulfide bond</keyword>
<evidence type="ECO:0000256" key="13">
    <source>
        <dbReference type="SAM" id="SignalP"/>
    </source>
</evidence>
<evidence type="ECO:0000256" key="4">
    <source>
        <dbReference type="ARBA" id="ARBA00013937"/>
    </source>
</evidence>
<evidence type="ECO:0000259" key="15">
    <source>
        <dbReference type="Pfam" id="PF16824"/>
    </source>
</evidence>
<dbReference type="GO" id="GO:0016740">
    <property type="term" value="F:transferase activity"/>
    <property type="evidence" value="ECO:0007669"/>
    <property type="project" value="UniProtKB-KW"/>
</dbReference>
<comment type="subcellular location">
    <subcellularLocation>
        <location evidence="1">Periplasm</location>
    </subcellularLocation>
</comment>
<evidence type="ECO:0000256" key="5">
    <source>
        <dbReference type="ARBA" id="ARBA00022679"/>
    </source>
</evidence>
<dbReference type="Pfam" id="PF16824">
    <property type="entry name" value="CBM_26"/>
    <property type="match status" value="1"/>
</dbReference>
<dbReference type="CDD" id="cd14487">
    <property type="entry name" value="AlgX_C"/>
    <property type="match status" value="1"/>
</dbReference>
<evidence type="ECO:0000256" key="1">
    <source>
        <dbReference type="ARBA" id="ARBA00004418"/>
    </source>
</evidence>
<evidence type="ECO:0000259" key="14">
    <source>
        <dbReference type="Pfam" id="PF16822"/>
    </source>
</evidence>
<reference evidence="16" key="1">
    <citation type="submission" date="2020-03" db="EMBL/GenBank/DDBJ databases">
        <title>Solimonas marina sp. nov., isolated from deep seawater of the Pacific Ocean.</title>
        <authorList>
            <person name="Liu X."/>
            <person name="Lai Q."/>
            <person name="Sun F."/>
            <person name="Gai Y."/>
            <person name="Li G."/>
            <person name="Shao Z."/>
        </authorList>
    </citation>
    <scope>NUCLEOTIDE SEQUENCE</scope>
    <source>
        <strain evidence="16">C16B3</strain>
    </source>
</reference>
<evidence type="ECO:0000256" key="2">
    <source>
        <dbReference type="ARBA" id="ARBA00005182"/>
    </source>
</evidence>
<evidence type="ECO:0000256" key="6">
    <source>
        <dbReference type="ARBA" id="ARBA00022729"/>
    </source>
</evidence>
<dbReference type="CDD" id="cd14441">
    <property type="entry name" value="AlgX_N"/>
    <property type="match status" value="1"/>
</dbReference>
<comment type="pathway">
    <text evidence="2">Glycan biosynthesis; alginate biosynthesis.</text>
</comment>
<dbReference type="InterPro" id="IPR038639">
    <property type="entry name" value="AlgX_C_sf"/>
</dbReference>
<dbReference type="RefSeq" id="WP_168147688.1">
    <property type="nucleotide sequence ID" value="NZ_JAAVXB010000004.1"/>
</dbReference>
<evidence type="ECO:0000256" key="9">
    <source>
        <dbReference type="ARBA" id="ARBA00023157"/>
    </source>
</evidence>
<feature type="disulfide bond" evidence="12">
    <location>
        <begin position="57"/>
        <end position="243"/>
    </location>
</feature>
<dbReference type="Gene3D" id="2.60.120.1380">
    <property type="entry name" value="C-terminal carbohydrate-binding module"/>
    <property type="match status" value="1"/>
</dbReference>
<organism evidence="16 17">
    <name type="scientific">Solimonas marina</name>
    <dbReference type="NCBI Taxonomy" id="2714601"/>
    <lineage>
        <taxon>Bacteria</taxon>
        <taxon>Pseudomonadati</taxon>
        <taxon>Pseudomonadota</taxon>
        <taxon>Gammaproteobacteria</taxon>
        <taxon>Nevskiales</taxon>
        <taxon>Nevskiaceae</taxon>
        <taxon>Solimonas</taxon>
    </lineage>
</organism>
<dbReference type="EMBL" id="JAAVXB010000004">
    <property type="protein sequence ID" value="NKF22429.1"/>
    <property type="molecule type" value="Genomic_DNA"/>
</dbReference>
<name>A0A969WA93_9GAMM</name>
<dbReference type="GO" id="GO:0042121">
    <property type="term" value="P:alginic acid biosynthetic process"/>
    <property type="evidence" value="ECO:0007669"/>
    <property type="project" value="UniProtKB-KW"/>
</dbReference>
<evidence type="ECO:0000313" key="17">
    <source>
        <dbReference type="Proteomes" id="UP000653472"/>
    </source>
</evidence>
<evidence type="ECO:0000256" key="7">
    <source>
        <dbReference type="ARBA" id="ARBA00022764"/>
    </source>
</evidence>
<dbReference type="InterPro" id="IPR031811">
    <property type="entry name" value="ALGX/ALGJ_SGNH-like"/>
</dbReference>
<feature type="active site" evidence="11">
    <location>
        <position position="188"/>
    </location>
</feature>
<feature type="disulfide bond" evidence="12">
    <location>
        <begin position="403"/>
        <end position="518"/>
    </location>
</feature>
<feature type="active site" description="Proton acceptor" evidence="11">
    <location>
        <position position="190"/>
    </location>
</feature>
<feature type="signal peptide" evidence="13">
    <location>
        <begin position="1"/>
        <end position="36"/>
    </location>
</feature>
<gene>
    <name evidence="16" type="ORF">G7Y82_08860</name>
</gene>
<feature type="domain" description="Alginate biosynthesis protein AlgX C-terminal carbohydrate-binding module" evidence="15">
    <location>
        <begin position="402"/>
        <end position="523"/>
    </location>
</feature>
<dbReference type="Pfam" id="PF16822">
    <property type="entry name" value="ALGX"/>
    <property type="match status" value="2"/>
</dbReference>
<feature type="active site" description="Nucleophile" evidence="11">
    <location>
        <position position="316"/>
    </location>
</feature>
<evidence type="ECO:0000256" key="8">
    <source>
        <dbReference type="ARBA" id="ARBA00022841"/>
    </source>
</evidence>
<keyword evidence="8" id="KW-0016">Alginate biosynthesis</keyword>
<dbReference type="Gene3D" id="3.40.50.1110">
    <property type="entry name" value="SGNH hydrolase"/>
    <property type="match status" value="1"/>
</dbReference>
<feature type="domain" description="AlgX/AlgJ SGNH hydrolase-like" evidence="14">
    <location>
        <begin position="293"/>
        <end position="374"/>
    </location>
</feature>
<keyword evidence="5" id="KW-0808">Transferase</keyword>
<evidence type="ECO:0000256" key="10">
    <source>
        <dbReference type="ARBA" id="ARBA00032384"/>
    </source>
</evidence>
<keyword evidence="17" id="KW-1185">Reference proteome</keyword>
<keyword evidence="7" id="KW-0574">Periplasm</keyword>
<dbReference type="AlphaFoldDB" id="A0A969WA93"/>
<comment type="caution">
    <text evidence="16">The sequence shown here is derived from an EMBL/GenBank/DDBJ whole genome shotgun (WGS) entry which is preliminary data.</text>
</comment>
<protein>
    <recommendedName>
        <fullName evidence="4">Alginate biosynthesis protein AlgX</fullName>
    </recommendedName>
    <alternativeName>
        <fullName evidence="10">Probable alginate O-acetyltransferase AlgX</fullName>
    </alternativeName>
</protein>
<dbReference type="Proteomes" id="UP000653472">
    <property type="component" value="Unassembled WGS sequence"/>
</dbReference>
<dbReference type="InterPro" id="IPR034655">
    <property type="entry name" value="AlgX_N"/>
</dbReference>
<comment type="similarity">
    <text evidence="3">Belongs to the AlgX family.</text>
</comment>
<feature type="chain" id="PRO_5037293847" description="Alginate biosynthesis protein AlgX" evidence="13">
    <location>
        <begin position="37"/>
        <end position="538"/>
    </location>
</feature>
<dbReference type="InterPro" id="IPR031798">
    <property type="entry name" value="AlgX_C"/>
</dbReference>
<evidence type="ECO:0000256" key="11">
    <source>
        <dbReference type="PIRSR" id="PIRSR638639-50"/>
    </source>
</evidence>
<dbReference type="SUPFAM" id="SSF52266">
    <property type="entry name" value="SGNH hydrolase"/>
    <property type="match status" value="1"/>
</dbReference>
<dbReference type="InterPro" id="IPR036514">
    <property type="entry name" value="SGNH_hydro_sf"/>
</dbReference>
<feature type="domain" description="AlgX/AlgJ SGNH hydrolase-like" evidence="14">
    <location>
        <begin position="80"/>
        <end position="272"/>
    </location>
</feature>
<evidence type="ECO:0000256" key="12">
    <source>
        <dbReference type="PIRSR" id="PIRSR638639-51"/>
    </source>
</evidence>